<dbReference type="SUPFAM" id="SSF103473">
    <property type="entry name" value="MFS general substrate transporter"/>
    <property type="match status" value="1"/>
</dbReference>
<dbReference type="PANTHER" id="PTHR23526">
    <property type="entry name" value="INTEGRAL MEMBRANE TRANSPORT PROTEIN-RELATED"/>
    <property type="match status" value="1"/>
</dbReference>
<keyword evidence="4" id="KW-1185">Reference proteome</keyword>
<gene>
    <name evidence="3" type="ORF">SAMN05444401_4074</name>
</gene>
<organism evidence="3 4">
    <name type="scientific">Clostridium amylolyticum</name>
    <dbReference type="NCBI Taxonomy" id="1121298"/>
    <lineage>
        <taxon>Bacteria</taxon>
        <taxon>Bacillati</taxon>
        <taxon>Bacillota</taxon>
        <taxon>Clostridia</taxon>
        <taxon>Eubacteriales</taxon>
        <taxon>Clostridiaceae</taxon>
        <taxon>Clostridium</taxon>
    </lineage>
</organism>
<dbReference type="STRING" id="1121298.SAMN05444401_4074"/>
<dbReference type="PANTHER" id="PTHR23526:SF2">
    <property type="entry name" value="MAJOR FACILITATOR SUPERFAMILY (MFS) PROFILE DOMAIN-CONTAINING PROTEIN"/>
    <property type="match status" value="1"/>
</dbReference>
<comment type="subcellular location">
    <subcellularLocation>
        <location evidence="1">Cell membrane</location>
        <topology evidence="1">Multi-pass membrane protein</topology>
    </subcellularLocation>
</comment>
<evidence type="ECO:0000256" key="2">
    <source>
        <dbReference type="SAM" id="Phobius"/>
    </source>
</evidence>
<dbReference type="Proteomes" id="UP000184080">
    <property type="component" value="Unassembled WGS sequence"/>
</dbReference>
<dbReference type="InterPro" id="IPR036259">
    <property type="entry name" value="MFS_trans_sf"/>
</dbReference>
<sequence length="416" mass="46699">MNLTNKLGKKLKHIDNNLKYYTYNGILFSIMITLSRTYAVKFLDRLGGNSLHYSLISSLPGFIAIFTTIPGLIIMNNSSHKQKLMGGIFISSRIFNLLFALVIFLPLQFQPIIFVFLYSLMNLPESISASSLQSFTGDIFLPEHRADAISLRNKFSTFAQVGAMFLLGLILRLSSTNKGAIYLYVMFFIISFVIGIIEIITFFKLKPLNCNCNATKIAFNLQNNIKDILKNKKYIIFLICSILFHFSWQMGWSIFNIYQINYLKADELWLTLINVSSNLVMALSFNSWNKIIKSKGNSLAVVIATLGMGITPILYVLSPTLLILTLTSSISGYFTAGTTVVILNSLLEVSEEKDRLISIGLHNTFTNITLTIGPLISNYILNKTNIILTLIIIAIIRIISSGAFLIRYINEKKAPA</sequence>
<feature type="transmembrane region" description="Helical" evidence="2">
    <location>
        <begin position="386"/>
        <end position="406"/>
    </location>
</feature>
<dbReference type="Pfam" id="PF07690">
    <property type="entry name" value="MFS_1"/>
    <property type="match status" value="1"/>
</dbReference>
<accession>A0A1M6MQA8</accession>
<dbReference type="Gene3D" id="1.20.1250.20">
    <property type="entry name" value="MFS general substrate transporter like domains"/>
    <property type="match status" value="2"/>
</dbReference>
<feature type="transmembrane region" description="Helical" evidence="2">
    <location>
        <begin position="298"/>
        <end position="317"/>
    </location>
</feature>
<dbReference type="AlphaFoldDB" id="A0A1M6MQA8"/>
<feature type="transmembrane region" description="Helical" evidence="2">
    <location>
        <begin position="20"/>
        <end position="39"/>
    </location>
</feature>
<dbReference type="EMBL" id="FQZO01000009">
    <property type="protein sequence ID" value="SHJ85705.1"/>
    <property type="molecule type" value="Genomic_DNA"/>
</dbReference>
<feature type="transmembrane region" description="Helical" evidence="2">
    <location>
        <begin position="155"/>
        <end position="175"/>
    </location>
</feature>
<dbReference type="GO" id="GO:0005886">
    <property type="term" value="C:plasma membrane"/>
    <property type="evidence" value="ECO:0007669"/>
    <property type="project" value="UniProtKB-SubCell"/>
</dbReference>
<feature type="transmembrane region" description="Helical" evidence="2">
    <location>
        <begin position="51"/>
        <end position="74"/>
    </location>
</feature>
<evidence type="ECO:0000313" key="4">
    <source>
        <dbReference type="Proteomes" id="UP000184080"/>
    </source>
</evidence>
<dbReference type="InterPro" id="IPR011701">
    <property type="entry name" value="MFS"/>
</dbReference>
<proteinExistence type="predicted"/>
<dbReference type="InterPro" id="IPR052528">
    <property type="entry name" value="Sugar_transport-like"/>
</dbReference>
<feature type="transmembrane region" description="Helical" evidence="2">
    <location>
        <begin position="323"/>
        <end position="347"/>
    </location>
</feature>
<feature type="transmembrane region" description="Helical" evidence="2">
    <location>
        <begin position="181"/>
        <end position="203"/>
    </location>
</feature>
<keyword evidence="2" id="KW-0472">Membrane</keyword>
<dbReference type="RefSeq" id="WP_073011220.1">
    <property type="nucleotide sequence ID" value="NZ_FQZO01000009.1"/>
</dbReference>
<evidence type="ECO:0000256" key="1">
    <source>
        <dbReference type="ARBA" id="ARBA00004651"/>
    </source>
</evidence>
<feature type="transmembrane region" description="Helical" evidence="2">
    <location>
        <begin position="234"/>
        <end position="255"/>
    </location>
</feature>
<feature type="transmembrane region" description="Helical" evidence="2">
    <location>
        <begin position="359"/>
        <end position="380"/>
    </location>
</feature>
<reference evidence="3 4" key="1">
    <citation type="submission" date="2016-11" db="EMBL/GenBank/DDBJ databases">
        <authorList>
            <person name="Jaros S."/>
            <person name="Januszkiewicz K."/>
            <person name="Wedrychowicz H."/>
        </authorList>
    </citation>
    <scope>NUCLEOTIDE SEQUENCE [LARGE SCALE GENOMIC DNA]</scope>
    <source>
        <strain evidence="3 4">DSM 21864</strain>
    </source>
</reference>
<keyword evidence="2" id="KW-0812">Transmembrane</keyword>
<evidence type="ECO:0000313" key="3">
    <source>
        <dbReference type="EMBL" id="SHJ85705.1"/>
    </source>
</evidence>
<keyword evidence="2" id="KW-1133">Transmembrane helix</keyword>
<dbReference type="GO" id="GO:0022857">
    <property type="term" value="F:transmembrane transporter activity"/>
    <property type="evidence" value="ECO:0007669"/>
    <property type="project" value="InterPro"/>
</dbReference>
<protein>
    <submittedName>
        <fullName evidence="3">Major Facilitator Superfamily protein</fullName>
    </submittedName>
</protein>
<feature type="transmembrane region" description="Helical" evidence="2">
    <location>
        <begin position="94"/>
        <end position="118"/>
    </location>
</feature>
<name>A0A1M6MQA8_9CLOT</name>